<dbReference type="EMBL" id="JAEDXU010000004">
    <property type="protein sequence ID" value="MBP1046632.1"/>
    <property type="molecule type" value="Genomic_DNA"/>
</dbReference>
<evidence type="ECO:0008006" key="3">
    <source>
        <dbReference type="Google" id="ProtNLM"/>
    </source>
</evidence>
<comment type="caution">
    <text evidence="1">The sequence shown here is derived from an EMBL/GenBank/DDBJ whole genome shotgun (WGS) entry which is preliminary data.</text>
</comment>
<dbReference type="RefSeq" id="WP_209557422.1">
    <property type="nucleotide sequence ID" value="NZ_JAEDXU010000004.1"/>
</dbReference>
<proteinExistence type="predicted"/>
<organism evidence="1 2">
    <name type="scientific">Enterococcus larvae</name>
    <dbReference type="NCBI Taxonomy" id="2794352"/>
    <lineage>
        <taxon>Bacteria</taxon>
        <taxon>Bacillati</taxon>
        <taxon>Bacillota</taxon>
        <taxon>Bacilli</taxon>
        <taxon>Lactobacillales</taxon>
        <taxon>Enterococcaceae</taxon>
        <taxon>Enterococcus</taxon>
    </lineage>
</organism>
<evidence type="ECO:0000313" key="2">
    <source>
        <dbReference type="Proteomes" id="UP000673375"/>
    </source>
</evidence>
<keyword evidence="2" id="KW-1185">Reference proteome</keyword>
<sequence length="323" mass="37565">MGRDALVYIPKGNQKKAITEQLRLLNFKKIKDFYYCGDDLEFKHYSGVRSCFIEVDNDEKEEYNFILAVHTQAAANAHDISHQNFTLKHLKNYFNTHFHSDYGKNCYFPYDGNPNSFGAENGCFYAIDKLENNFSTLKYSLSNYPDDSEQELLLPTFGIPSPSIFTANIYLTYLCSIIEQYFKLTFIAIFRFSKNKEQILKKGSRFFPFDLASISNGTLSIEEAFANTLSFQNIKKINSNFGMLDSTLDISSSLKKLYMRRKENLYEALNRILEQRHGLIHQIDINLTYSKSDFLKGIDCINTSLLRVYDYLCQTYSWENQLT</sequence>
<reference evidence="1 2" key="1">
    <citation type="submission" date="2020-12" db="EMBL/GenBank/DDBJ databases">
        <title>Vagococcus allomyrinae sp. nov. and Enterococcus lavae sp. nov., isolated from the larvae of Allomyrina dichotoma.</title>
        <authorList>
            <person name="Lee S.D."/>
        </authorList>
    </citation>
    <scope>NUCLEOTIDE SEQUENCE [LARGE SCALE GENOMIC DNA]</scope>
    <source>
        <strain evidence="1 2">BWM-S5</strain>
    </source>
</reference>
<gene>
    <name evidence="1" type="ORF">I6N96_10060</name>
</gene>
<name>A0ABS4CK28_9ENTE</name>
<accession>A0ABS4CK28</accession>
<evidence type="ECO:0000313" key="1">
    <source>
        <dbReference type="EMBL" id="MBP1046632.1"/>
    </source>
</evidence>
<dbReference type="Proteomes" id="UP000673375">
    <property type="component" value="Unassembled WGS sequence"/>
</dbReference>
<protein>
    <recommendedName>
        <fullName evidence="3">RiboL-PSP-HEPN domain-containing protein</fullName>
    </recommendedName>
</protein>